<evidence type="ECO:0000313" key="7">
    <source>
        <dbReference type="Proteomes" id="UP001055219"/>
    </source>
</evidence>
<reference evidence="6" key="2">
    <citation type="submission" date="2022-07" db="EMBL/GenBank/DDBJ databases">
        <authorList>
            <person name="Goncalves M.F.M."/>
            <person name="Hilario S."/>
            <person name="Van De Peer Y."/>
            <person name="Esteves A.C."/>
            <person name="Alves A."/>
        </authorList>
    </citation>
    <scope>NUCLEOTIDE SEQUENCE</scope>
    <source>
        <strain evidence="6">MUM 19.33</strain>
    </source>
</reference>
<dbReference type="GO" id="GO:0005634">
    <property type="term" value="C:nucleus"/>
    <property type="evidence" value="ECO:0007669"/>
    <property type="project" value="TreeGrafter"/>
</dbReference>
<evidence type="ECO:0000259" key="4">
    <source>
        <dbReference type="Pfam" id="PF08389"/>
    </source>
</evidence>
<dbReference type="GO" id="GO:0008033">
    <property type="term" value="P:tRNA processing"/>
    <property type="evidence" value="ECO:0007669"/>
    <property type="project" value="UniProtKB-KW"/>
</dbReference>
<dbReference type="GO" id="GO:0006405">
    <property type="term" value="P:RNA export from nucleus"/>
    <property type="evidence" value="ECO:0007669"/>
    <property type="project" value="TreeGrafter"/>
</dbReference>
<organism evidence="6 7">
    <name type="scientific">Emericellopsis cladophorae</name>
    <dbReference type="NCBI Taxonomy" id="2686198"/>
    <lineage>
        <taxon>Eukaryota</taxon>
        <taxon>Fungi</taxon>
        <taxon>Dikarya</taxon>
        <taxon>Ascomycota</taxon>
        <taxon>Pezizomycotina</taxon>
        <taxon>Sordariomycetes</taxon>
        <taxon>Hypocreomycetidae</taxon>
        <taxon>Hypocreales</taxon>
        <taxon>Bionectriaceae</taxon>
        <taxon>Emericellopsis</taxon>
    </lineage>
</organism>
<comment type="function">
    <text evidence="2">tRNA nucleus export receptor which facilitates tRNA translocation across the nuclear pore complex. Involved in pre-tRNA splicing, probably by affecting the interaction of pre-tRNA with splicing endonuclease.</text>
</comment>
<dbReference type="Gene3D" id="1.25.10.10">
    <property type="entry name" value="Leucine-rich Repeat Variant"/>
    <property type="match status" value="2"/>
</dbReference>
<dbReference type="InterPro" id="IPR045065">
    <property type="entry name" value="XPO1/5"/>
</dbReference>
<dbReference type="GeneID" id="75834170"/>
<evidence type="ECO:0000256" key="1">
    <source>
        <dbReference type="ARBA" id="ARBA00022694"/>
    </source>
</evidence>
<dbReference type="PANTHER" id="PTHR11223:SF3">
    <property type="entry name" value="EXPORTIN-5"/>
    <property type="match status" value="1"/>
</dbReference>
<evidence type="ECO:0000259" key="5">
    <source>
        <dbReference type="Pfam" id="PF19273"/>
    </source>
</evidence>
<name>A0A9P9XXG4_9HYPO</name>
<gene>
    <name evidence="6" type="ORF">J7T54_007696</name>
</gene>
<dbReference type="InterPro" id="IPR013598">
    <property type="entry name" value="Exportin-1/Importin-b-like"/>
</dbReference>
<dbReference type="GO" id="GO:0042565">
    <property type="term" value="C:RNA nuclear export complex"/>
    <property type="evidence" value="ECO:0007669"/>
    <property type="project" value="TreeGrafter"/>
</dbReference>
<dbReference type="InterPro" id="IPR016024">
    <property type="entry name" value="ARM-type_fold"/>
</dbReference>
<evidence type="ECO:0000313" key="6">
    <source>
        <dbReference type="EMBL" id="KAI6779653.1"/>
    </source>
</evidence>
<dbReference type="GO" id="GO:0005737">
    <property type="term" value="C:cytoplasm"/>
    <property type="evidence" value="ECO:0007669"/>
    <property type="project" value="TreeGrafter"/>
</dbReference>
<reference evidence="6" key="1">
    <citation type="journal article" date="2021" name="J Fungi (Basel)">
        <title>Genomic and Metabolomic Analyses of the Marine Fungus Emericellopsis cladophorae: Insights into Saltwater Adaptability Mechanisms and Its Biosynthetic Potential.</title>
        <authorList>
            <person name="Goncalves M.F.M."/>
            <person name="Hilario S."/>
            <person name="Van de Peer Y."/>
            <person name="Esteves A.C."/>
            <person name="Alves A."/>
        </authorList>
    </citation>
    <scope>NUCLEOTIDE SEQUENCE</scope>
    <source>
        <strain evidence="6">MUM 19.33</strain>
    </source>
</reference>
<protein>
    <submittedName>
        <fullName evidence="6">Karyopherin</fullName>
    </submittedName>
</protein>
<dbReference type="AlphaFoldDB" id="A0A9P9XXG4"/>
<dbReference type="PANTHER" id="PTHR11223">
    <property type="entry name" value="EXPORTIN 1/5"/>
    <property type="match status" value="1"/>
</dbReference>
<feature type="domain" description="Exportin-5 C-terminal" evidence="5">
    <location>
        <begin position="338"/>
        <end position="849"/>
    </location>
</feature>
<dbReference type="GO" id="GO:0003723">
    <property type="term" value="F:RNA binding"/>
    <property type="evidence" value="ECO:0007669"/>
    <property type="project" value="TreeGrafter"/>
</dbReference>
<dbReference type="Proteomes" id="UP001055219">
    <property type="component" value="Unassembled WGS sequence"/>
</dbReference>
<dbReference type="EMBL" id="JAGIXG020000043">
    <property type="protein sequence ID" value="KAI6779653.1"/>
    <property type="molecule type" value="Genomic_DNA"/>
</dbReference>
<feature type="domain" description="Exportin-5 C-terminal" evidence="5">
    <location>
        <begin position="872"/>
        <end position="1100"/>
    </location>
</feature>
<dbReference type="RefSeq" id="XP_051360509.1">
    <property type="nucleotide sequence ID" value="XM_051508368.1"/>
</dbReference>
<feature type="region of interest" description="Disordered" evidence="3">
    <location>
        <begin position="1136"/>
        <end position="1167"/>
    </location>
</feature>
<dbReference type="GO" id="GO:0005049">
    <property type="term" value="F:nuclear export signal receptor activity"/>
    <property type="evidence" value="ECO:0007669"/>
    <property type="project" value="InterPro"/>
</dbReference>
<keyword evidence="7" id="KW-1185">Reference proteome</keyword>
<dbReference type="GO" id="GO:0006611">
    <property type="term" value="P:protein export from nucleus"/>
    <property type="evidence" value="ECO:0007669"/>
    <property type="project" value="InterPro"/>
</dbReference>
<dbReference type="SUPFAM" id="SSF48371">
    <property type="entry name" value="ARM repeat"/>
    <property type="match status" value="1"/>
</dbReference>
<keyword evidence="1" id="KW-0819">tRNA processing</keyword>
<proteinExistence type="predicted"/>
<evidence type="ECO:0000256" key="3">
    <source>
        <dbReference type="SAM" id="MobiDB-lite"/>
    </source>
</evidence>
<dbReference type="Pfam" id="PF08389">
    <property type="entry name" value="Xpo1"/>
    <property type="match status" value="1"/>
</dbReference>
<feature type="domain" description="Exportin-1/Importin-beta-like" evidence="4">
    <location>
        <begin position="113"/>
        <end position="172"/>
    </location>
</feature>
<comment type="caution">
    <text evidence="6">The sequence shown here is derived from an EMBL/GenBank/DDBJ whole genome shotgun (WGS) entry which is preliminary data.</text>
</comment>
<sequence length="1167" mass="131299">MEPNGQQGYEPSSTVVFSQIRQALEIVHSPQSTNDARREAQDFLEKLKGTSRGPLFGHNLGSDRSQPHIVRHYGLSLLEYSIRYQWSEYGEEQKEALLHWVLELSQTIAQDDPSFLRNKTAQLWIEVAKRSWGAEWMDMDTRLVELWNVPDSPAHKEFVLSVLETLSDEVFTGDDPVVSFREGILSKACVEIFTPTSVLVEVFPNRQAGPEVRHGHEGWLTRIAEFLKLCISSGLRDSQTESCAVKCLATMQTQLPWAIPKAIIAADAVEVLCGGLAVQSADVQKGALEALHGMYGRINFNDTEFHDLVLPMYRPWPVQLFKNLFEYSQIDPNDIDDDKYLVLKKLSELLASIGEYLARKFDEVPEGTDVDPFLHLLIQVAQHQSLMVSIPAVVTWGKLLNCKSVSSDRFTNMIGPLLEIATTRLVRYEHLPEDSEEPPLLFLMEDTDTMPERHAFLGNYRRFTCQLVEAIVRLRLADAVTHILSTTDQVLHNLYPPGEGLNKQNYDKHSQPALRVDCQFTVIEAMLKGFKSWKTANSDREAVVSIEANLEAWCNKLIEIQFDDPVIRKRCLQLLVYFSTTALSNKTEFMLKVLEHILMTWPNPEPEYKTFNEAVKDLQGESMVELQRLASEMPDHLIDVYDQISHRVNEMLASGILDEKRTIAYKSFLFIIVTDKINVDAKIPRLREFIDPVKSQWQDTRIQSSLGSYPGFCELLGLDKAQAYLAKHRAHAIQDWGSCPLDSEGLAIQAELEERLKTLPLRATKSFLAFSVERLSRSSPAFQASHALWQDGFTTILADVLRFLSYAHASHNPQNWMGVPPDMRSMVERVLSDRFWQSGISEGSKDDFYARVQDKKGTVEGFASTITGEWARMEEQRIISADGDSALKEEMKSESILRQVTYTATLMVADFLDPSKLNPRTLKPASEGEATVKYPTLRKFCLMNQQIVEPLLVFCAHGIRMKDTRCCSMILRLFVSLVPEFSSDPPGSKKATLPDVDNSPVSPEIASVIREYISTEVLQACITSFHEPYFVDLQKDLASLIASIVVHYGPLTTTPRNVILSLPNVKESDLERLGAYTAKPSSHTRQQRCIVLDMLKDLKGVSVAEMGKMVKSTGFGNSNRGRKPTRTKMAQAFMEAAAPAQGGNPLDSQPRGGTPDPLEGVSGLFDG</sequence>
<accession>A0A9P9XXG4</accession>
<dbReference type="Pfam" id="PF19273">
    <property type="entry name" value="Exportin-5"/>
    <property type="match status" value="2"/>
</dbReference>
<dbReference type="InterPro" id="IPR011989">
    <property type="entry name" value="ARM-like"/>
</dbReference>
<dbReference type="InterPro" id="IPR045478">
    <property type="entry name" value="Exportin-5_C"/>
</dbReference>
<evidence type="ECO:0000256" key="2">
    <source>
        <dbReference type="ARBA" id="ARBA00025147"/>
    </source>
</evidence>
<dbReference type="OrthoDB" id="2215036at2759"/>